<comment type="caution">
    <text evidence="3">The sequence shown here is derived from an EMBL/GenBank/DDBJ whole genome shotgun (WGS) entry which is preliminary data.</text>
</comment>
<keyword evidence="4" id="KW-1185">Reference proteome</keyword>
<evidence type="ECO:0000256" key="1">
    <source>
        <dbReference type="SAM" id="MobiDB-lite"/>
    </source>
</evidence>
<sequence length="94" mass="10175">MVPSDDTADVGPAPETDASDLAVVAAAETEPSGTRFEVYRDDIDDWRWRLVHRNGNIIADGGEGYSRKAGALNGIQSVKQNAADAPIFRTEDDR</sequence>
<name>A0AAV3S7V5_9EURY</name>
<evidence type="ECO:0000259" key="2">
    <source>
        <dbReference type="Pfam" id="PF07411"/>
    </source>
</evidence>
<dbReference type="InterPro" id="IPR036913">
    <property type="entry name" value="YegP-like_sf"/>
</dbReference>
<dbReference type="SUPFAM" id="SSF160113">
    <property type="entry name" value="YegP-like"/>
    <property type="match status" value="1"/>
</dbReference>
<dbReference type="RefSeq" id="WP_211313487.1">
    <property type="nucleotide sequence ID" value="NZ_BAAABL010000043.1"/>
</dbReference>
<dbReference type="Gene3D" id="2.30.29.80">
    <property type="match status" value="1"/>
</dbReference>
<evidence type="ECO:0000313" key="3">
    <source>
        <dbReference type="EMBL" id="GAA0302061.1"/>
    </source>
</evidence>
<protein>
    <recommendedName>
        <fullName evidence="2">DUF1508 domain-containing protein</fullName>
    </recommendedName>
</protein>
<evidence type="ECO:0000313" key="4">
    <source>
        <dbReference type="Proteomes" id="UP001500837"/>
    </source>
</evidence>
<dbReference type="InterPro" id="IPR010879">
    <property type="entry name" value="DUF1508"/>
</dbReference>
<dbReference type="AlphaFoldDB" id="A0AAV3S7V5"/>
<reference evidence="3 4" key="1">
    <citation type="journal article" date="2019" name="Int. J. Syst. Evol. Microbiol.">
        <title>The Global Catalogue of Microorganisms (GCM) 10K type strain sequencing project: providing services to taxonomists for standard genome sequencing and annotation.</title>
        <authorList>
            <consortium name="The Broad Institute Genomics Platform"/>
            <consortium name="The Broad Institute Genome Sequencing Center for Infectious Disease"/>
            <person name="Wu L."/>
            <person name="Ma J."/>
        </authorList>
    </citation>
    <scope>NUCLEOTIDE SEQUENCE [LARGE SCALE GENOMIC DNA]</scope>
    <source>
        <strain evidence="3 4">JCM 16330</strain>
    </source>
</reference>
<gene>
    <name evidence="3" type="ORF">GCM10009066_15200</name>
</gene>
<dbReference type="NCBIfam" id="NF041908">
    <property type="entry name" value="HVO_2922"/>
    <property type="match status" value="1"/>
</dbReference>
<accession>A0AAV3S7V5</accession>
<dbReference type="Proteomes" id="UP001500837">
    <property type="component" value="Unassembled WGS sequence"/>
</dbReference>
<feature type="domain" description="DUF1508" evidence="2">
    <location>
        <begin position="44"/>
        <end position="87"/>
    </location>
</feature>
<organism evidence="3 4">
    <name type="scientific">Halarchaeum salinum</name>
    <dbReference type="NCBI Taxonomy" id="489912"/>
    <lineage>
        <taxon>Archaea</taxon>
        <taxon>Methanobacteriati</taxon>
        <taxon>Methanobacteriota</taxon>
        <taxon>Stenosarchaea group</taxon>
        <taxon>Halobacteria</taxon>
        <taxon>Halobacteriales</taxon>
        <taxon>Halobacteriaceae</taxon>
    </lineage>
</organism>
<proteinExistence type="predicted"/>
<dbReference type="Pfam" id="PF07411">
    <property type="entry name" value="DUF1508"/>
    <property type="match status" value="1"/>
</dbReference>
<dbReference type="EMBL" id="BAAABL010000043">
    <property type="protein sequence ID" value="GAA0302061.1"/>
    <property type="molecule type" value="Genomic_DNA"/>
</dbReference>
<feature type="region of interest" description="Disordered" evidence="1">
    <location>
        <begin position="1"/>
        <end position="21"/>
    </location>
</feature>